<keyword evidence="1" id="KW-1277">Toxin-antitoxin system</keyword>
<dbReference type="RefSeq" id="WP_121209607.1">
    <property type="nucleotide sequence ID" value="NZ_RBIM01000001.1"/>
</dbReference>
<dbReference type="AlphaFoldDB" id="A0A495DLX1"/>
<protein>
    <submittedName>
        <fullName evidence="3">Antitoxin CcdA</fullName>
    </submittedName>
</protein>
<sequence length="87" mass="10122">MSEPRYPQAERRKRTNLTVREDVMAEAKALGLNTSRAAEAGIEAAIREEKGRRWLEENREGIKAYNERYQRDGPLLPPPWWAQPDDD</sequence>
<name>A0A495DLX1_9PROT</name>
<proteinExistence type="predicted"/>
<evidence type="ECO:0000313" key="3">
    <source>
        <dbReference type="EMBL" id="RKR03640.1"/>
    </source>
</evidence>
<dbReference type="EMBL" id="RBIM01000001">
    <property type="protein sequence ID" value="RKR03640.1"/>
    <property type="molecule type" value="Genomic_DNA"/>
</dbReference>
<organism evidence="3 4">
    <name type="scientific">Maricaulis maris</name>
    <dbReference type="NCBI Taxonomy" id="74318"/>
    <lineage>
        <taxon>Bacteria</taxon>
        <taxon>Pseudomonadati</taxon>
        <taxon>Pseudomonadota</taxon>
        <taxon>Alphaproteobacteria</taxon>
        <taxon>Maricaulales</taxon>
        <taxon>Maricaulaceae</taxon>
        <taxon>Maricaulis</taxon>
    </lineage>
</organism>
<gene>
    <name evidence="3" type="ORF">C7435_0077</name>
</gene>
<reference evidence="3 4" key="1">
    <citation type="submission" date="2018-10" db="EMBL/GenBank/DDBJ databases">
        <title>Genomic Encyclopedia of Type Strains, Phase IV (KMG-IV): sequencing the most valuable type-strain genomes for metagenomic binning, comparative biology and taxonomic classification.</title>
        <authorList>
            <person name="Goeker M."/>
        </authorList>
    </citation>
    <scope>NUCLEOTIDE SEQUENCE [LARGE SCALE GENOMIC DNA]</scope>
    <source>
        <strain evidence="3 4">DSM 4734</strain>
    </source>
</reference>
<evidence type="ECO:0000313" key="4">
    <source>
        <dbReference type="Proteomes" id="UP000273675"/>
    </source>
</evidence>
<dbReference type="Pfam" id="PF07362">
    <property type="entry name" value="CcdA"/>
    <property type="match status" value="1"/>
</dbReference>
<evidence type="ECO:0000256" key="1">
    <source>
        <dbReference type="ARBA" id="ARBA00022649"/>
    </source>
</evidence>
<dbReference type="Proteomes" id="UP000273675">
    <property type="component" value="Unassembled WGS sequence"/>
</dbReference>
<accession>A0A495DLX1</accession>
<feature type="region of interest" description="Disordered" evidence="2">
    <location>
        <begin position="65"/>
        <end position="87"/>
    </location>
</feature>
<dbReference type="OrthoDB" id="7191115at2"/>
<evidence type="ECO:0000256" key="2">
    <source>
        <dbReference type="SAM" id="MobiDB-lite"/>
    </source>
</evidence>
<dbReference type="InterPro" id="IPR009956">
    <property type="entry name" value="Post-segregation_anti-tox_CcdA"/>
</dbReference>
<comment type="caution">
    <text evidence="3">The sequence shown here is derived from an EMBL/GenBank/DDBJ whole genome shotgun (WGS) entry which is preliminary data.</text>
</comment>